<feature type="modified residue" description="4-aspartylphosphate" evidence="8">
    <location>
        <position position="58"/>
    </location>
</feature>
<keyword evidence="9" id="KW-0175">Coiled coil</keyword>
<keyword evidence="6" id="KW-0238">DNA-binding</keyword>
<dbReference type="SUPFAM" id="SSF52172">
    <property type="entry name" value="CheY-like"/>
    <property type="match status" value="1"/>
</dbReference>
<proteinExistence type="predicted"/>
<dbReference type="Gene3D" id="3.40.50.2300">
    <property type="match status" value="1"/>
</dbReference>
<evidence type="ECO:0000256" key="7">
    <source>
        <dbReference type="ARBA" id="ARBA00023163"/>
    </source>
</evidence>
<dbReference type="InterPro" id="IPR009057">
    <property type="entry name" value="Homeodomain-like_sf"/>
</dbReference>
<dbReference type="InterPro" id="IPR001789">
    <property type="entry name" value="Sig_transdc_resp-reg_receiver"/>
</dbReference>
<keyword evidence="4" id="KW-0902">Two-component regulatory system</keyword>
<feature type="domain" description="HTH araC/xylS-type" evidence="10">
    <location>
        <begin position="299"/>
        <end position="398"/>
    </location>
</feature>
<evidence type="ECO:0000256" key="3">
    <source>
        <dbReference type="ARBA" id="ARBA00022553"/>
    </source>
</evidence>
<dbReference type="RefSeq" id="WP_191797618.1">
    <property type="nucleotide sequence ID" value="NZ_JACSQL010000001.1"/>
</dbReference>
<dbReference type="Pfam" id="PF00072">
    <property type="entry name" value="Response_reg"/>
    <property type="match status" value="1"/>
</dbReference>
<keyword evidence="5" id="KW-0805">Transcription regulation</keyword>
<keyword evidence="3 8" id="KW-0597">Phosphoprotein</keyword>
<dbReference type="SMART" id="SM00448">
    <property type="entry name" value="REC"/>
    <property type="match status" value="1"/>
</dbReference>
<dbReference type="InterPro" id="IPR018062">
    <property type="entry name" value="HTH_AraC-typ_CS"/>
</dbReference>
<keyword evidence="13" id="KW-1185">Reference proteome</keyword>
<evidence type="ECO:0000313" key="12">
    <source>
        <dbReference type="EMBL" id="MBD7966777.1"/>
    </source>
</evidence>
<dbReference type="Gene3D" id="1.10.10.60">
    <property type="entry name" value="Homeodomain-like"/>
    <property type="match status" value="2"/>
</dbReference>
<evidence type="ECO:0000256" key="6">
    <source>
        <dbReference type="ARBA" id="ARBA00023125"/>
    </source>
</evidence>
<dbReference type="PROSITE" id="PS50110">
    <property type="entry name" value="RESPONSE_REGULATORY"/>
    <property type="match status" value="1"/>
</dbReference>
<evidence type="ECO:0000256" key="9">
    <source>
        <dbReference type="SAM" id="Coils"/>
    </source>
</evidence>
<comment type="caution">
    <text evidence="12">The sequence shown here is derived from an EMBL/GenBank/DDBJ whole genome shotgun (WGS) entry which is preliminary data.</text>
</comment>
<dbReference type="PRINTS" id="PR00032">
    <property type="entry name" value="HTHARAC"/>
</dbReference>
<protein>
    <submittedName>
        <fullName evidence="12">Response regulator</fullName>
    </submittedName>
</protein>
<reference evidence="12 13" key="1">
    <citation type="submission" date="2020-08" db="EMBL/GenBank/DDBJ databases">
        <title>A Genomic Blueprint of the Chicken Gut Microbiome.</title>
        <authorList>
            <person name="Gilroy R."/>
            <person name="Ravi A."/>
            <person name="Getino M."/>
            <person name="Pursley I."/>
            <person name="Horton D.L."/>
            <person name="Alikhan N.-F."/>
            <person name="Baker D."/>
            <person name="Gharbi K."/>
            <person name="Hall N."/>
            <person name="Watson M."/>
            <person name="Adriaenssens E.M."/>
            <person name="Foster-Nyarko E."/>
            <person name="Jarju S."/>
            <person name="Secka A."/>
            <person name="Antonio M."/>
            <person name="Oren A."/>
            <person name="Chaudhuri R."/>
            <person name="La Ragione R.M."/>
            <person name="Hildebrand F."/>
            <person name="Pallen M.J."/>
        </authorList>
    </citation>
    <scope>NUCLEOTIDE SEQUENCE [LARGE SCALE GENOMIC DNA]</scope>
    <source>
        <strain evidence="12 13">Sa2BVA9</strain>
    </source>
</reference>
<dbReference type="EMBL" id="JACSQL010000001">
    <property type="protein sequence ID" value="MBD7966777.1"/>
    <property type="molecule type" value="Genomic_DNA"/>
</dbReference>
<dbReference type="InterPro" id="IPR011006">
    <property type="entry name" value="CheY-like_superfamily"/>
</dbReference>
<accession>A0ABR8STI3</accession>
<evidence type="ECO:0000256" key="8">
    <source>
        <dbReference type="PROSITE-ProRule" id="PRU00169"/>
    </source>
</evidence>
<name>A0ABR8STI3_9BACL</name>
<evidence type="ECO:0000313" key="13">
    <source>
        <dbReference type="Proteomes" id="UP000608071"/>
    </source>
</evidence>
<dbReference type="PROSITE" id="PS00041">
    <property type="entry name" value="HTH_ARAC_FAMILY_1"/>
    <property type="match status" value="1"/>
</dbReference>
<evidence type="ECO:0000256" key="5">
    <source>
        <dbReference type="ARBA" id="ARBA00023015"/>
    </source>
</evidence>
<comment type="subcellular location">
    <subcellularLocation>
        <location evidence="1">Cytoplasm</location>
    </subcellularLocation>
</comment>
<evidence type="ECO:0000259" key="11">
    <source>
        <dbReference type="PROSITE" id="PS50110"/>
    </source>
</evidence>
<sequence>MKHPYQVLIADDEPIIREGIHDSIDWYSLGMEVMGLAEDGAEALEMTERQAADIVLVDMNMPIMDGITFIQSLREKNLDSRCVIITGYDEFGYAQKAIGLGVDEYILKPVDPVELEKVLRRIKLSLDEKLKQREEQEAASEHLKKKREILREQLGQEWIQGRLSEGEIISQLHLLALPSTQPVNLLVIRWPEMPTTRGLLTERDRQLYMYAVKNITEELLGSGSALIFKYADDLIVGITWVQIAPELLMRLEDAAKGSLGITVHTACEEAGGTLLDIPHAYQRIKDNIYQEASLSPLVRRARHYLLEHFHDQALTLELAASELSVSPVYLSRMLKKELGDSFISLLTGIRIRKAIQLLNGTELSIHEIAEQTGYESQHYFSTAFKKVIGISPNKYRKGEAFQNE</sequence>
<evidence type="ECO:0000256" key="4">
    <source>
        <dbReference type="ARBA" id="ARBA00023012"/>
    </source>
</evidence>
<dbReference type="PROSITE" id="PS01124">
    <property type="entry name" value="HTH_ARAC_FAMILY_2"/>
    <property type="match status" value="1"/>
</dbReference>
<evidence type="ECO:0000256" key="1">
    <source>
        <dbReference type="ARBA" id="ARBA00004496"/>
    </source>
</evidence>
<dbReference type="SMART" id="SM00342">
    <property type="entry name" value="HTH_ARAC"/>
    <property type="match status" value="1"/>
</dbReference>
<dbReference type="InterPro" id="IPR020449">
    <property type="entry name" value="Tscrpt_reg_AraC-type_HTH"/>
</dbReference>
<dbReference type="InterPro" id="IPR018060">
    <property type="entry name" value="HTH_AraC"/>
</dbReference>
<dbReference type="CDD" id="cd17536">
    <property type="entry name" value="REC_YesN-like"/>
    <property type="match status" value="1"/>
</dbReference>
<dbReference type="SUPFAM" id="SSF46689">
    <property type="entry name" value="Homeodomain-like"/>
    <property type="match status" value="1"/>
</dbReference>
<gene>
    <name evidence="12" type="ORF">H9647_01750</name>
</gene>
<dbReference type="InterPro" id="IPR051552">
    <property type="entry name" value="HptR"/>
</dbReference>
<dbReference type="PANTHER" id="PTHR42713:SF3">
    <property type="entry name" value="TRANSCRIPTIONAL REGULATORY PROTEIN HPTR"/>
    <property type="match status" value="1"/>
</dbReference>
<feature type="domain" description="Response regulatory" evidence="11">
    <location>
        <begin position="6"/>
        <end position="123"/>
    </location>
</feature>
<evidence type="ECO:0000256" key="2">
    <source>
        <dbReference type="ARBA" id="ARBA00022490"/>
    </source>
</evidence>
<evidence type="ECO:0000259" key="10">
    <source>
        <dbReference type="PROSITE" id="PS01124"/>
    </source>
</evidence>
<organism evidence="12 13">
    <name type="scientific">Paenibacillus gallinarum</name>
    <dbReference type="NCBI Taxonomy" id="2762232"/>
    <lineage>
        <taxon>Bacteria</taxon>
        <taxon>Bacillati</taxon>
        <taxon>Bacillota</taxon>
        <taxon>Bacilli</taxon>
        <taxon>Bacillales</taxon>
        <taxon>Paenibacillaceae</taxon>
        <taxon>Paenibacillus</taxon>
    </lineage>
</organism>
<keyword evidence="7" id="KW-0804">Transcription</keyword>
<keyword evidence="2" id="KW-0963">Cytoplasm</keyword>
<dbReference type="Proteomes" id="UP000608071">
    <property type="component" value="Unassembled WGS sequence"/>
</dbReference>
<dbReference type="PANTHER" id="PTHR42713">
    <property type="entry name" value="HISTIDINE KINASE-RELATED"/>
    <property type="match status" value="1"/>
</dbReference>
<dbReference type="Pfam" id="PF12833">
    <property type="entry name" value="HTH_18"/>
    <property type="match status" value="1"/>
</dbReference>
<feature type="coiled-coil region" evidence="9">
    <location>
        <begin position="119"/>
        <end position="153"/>
    </location>
</feature>